<keyword evidence="8 13" id="KW-1133">Transmembrane helix</keyword>
<organism evidence="15 16">
    <name type="scientific">Zingiber officinale</name>
    <name type="common">Ginger</name>
    <name type="synonym">Amomum zingiber</name>
    <dbReference type="NCBI Taxonomy" id="94328"/>
    <lineage>
        <taxon>Eukaryota</taxon>
        <taxon>Viridiplantae</taxon>
        <taxon>Streptophyta</taxon>
        <taxon>Embryophyta</taxon>
        <taxon>Tracheophyta</taxon>
        <taxon>Spermatophyta</taxon>
        <taxon>Magnoliopsida</taxon>
        <taxon>Liliopsida</taxon>
        <taxon>Zingiberales</taxon>
        <taxon>Zingiberaceae</taxon>
        <taxon>Zingiber</taxon>
    </lineage>
</organism>
<evidence type="ECO:0000256" key="7">
    <source>
        <dbReference type="ARBA" id="ARBA00022840"/>
    </source>
</evidence>
<evidence type="ECO:0000256" key="11">
    <source>
        <dbReference type="RuleBase" id="RU000304"/>
    </source>
</evidence>
<feature type="transmembrane region" description="Helical" evidence="13">
    <location>
        <begin position="93"/>
        <end position="114"/>
    </location>
</feature>
<dbReference type="PROSITE" id="PS50011">
    <property type="entry name" value="PROTEIN_KINASE_DOM"/>
    <property type="match status" value="1"/>
</dbReference>
<comment type="subcellular location">
    <subcellularLocation>
        <location evidence="1">Membrane</location>
        <topology evidence="1">Single-pass membrane protein</topology>
    </subcellularLocation>
</comment>
<accession>A0A8J5F473</accession>
<evidence type="ECO:0000313" key="16">
    <source>
        <dbReference type="Proteomes" id="UP000734854"/>
    </source>
</evidence>
<keyword evidence="7 10" id="KW-0067">ATP-binding</keyword>
<protein>
    <recommendedName>
        <fullName evidence="14">Protein kinase domain-containing protein</fullName>
    </recommendedName>
</protein>
<feature type="region of interest" description="Disordered" evidence="12">
    <location>
        <begin position="476"/>
        <end position="497"/>
    </location>
</feature>
<keyword evidence="11" id="KW-0723">Serine/threonine-protein kinase</keyword>
<dbReference type="InterPro" id="IPR017441">
    <property type="entry name" value="Protein_kinase_ATP_BS"/>
</dbReference>
<proteinExistence type="inferred from homology"/>
<dbReference type="Pfam" id="PF00069">
    <property type="entry name" value="Pkinase"/>
    <property type="match status" value="1"/>
</dbReference>
<dbReference type="GO" id="GO:0004674">
    <property type="term" value="F:protein serine/threonine kinase activity"/>
    <property type="evidence" value="ECO:0007669"/>
    <property type="project" value="UniProtKB-KW"/>
</dbReference>
<evidence type="ECO:0000256" key="5">
    <source>
        <dbReference type="ARBA" id="ARBA00022741"/>
    </source>
</evidence>
<feature type="binding site" evidence="10">
    <location>
        <position position="198"/>
    </location>
    <ligand>
        <name>ATP</name>
        <dbReference type="ChEBI" id="CHEBI:30616"/>
    </ligand>
</feature>
<dbReference type="Proteomes" id="UP000734854">
    <property type="component" value="Unassembled WGS sequence"/>
</dbReference>
<evidence type="ECO:0000256" key="3">
    <source>
        <dbReference type="ARBA" id="ARBA00022692"/>
    </source>
</evidence>
<dbReference type="PROSITE" id="PS00108">
    <property type="entry name" value="PROTEIN_KINASE_ST"/>
    <property type="match status" value="1"/>
</dbReference>
<dbReference type="InterPro" id="IPR000719">
    <property type="entry name" value="Prot_kinase_dom"/>
</dbReference>
<keyword evidence="5 10" id="KW-0547">Nucleotide-binding</keyword>
<evidence type="ECO:0000256" key="10">
    <source>
        <dbReference type="PROSITE-ProRule" id="PRU10141"/>
    </source>
</evidence>
<dbReference type="FunFam" id="1.10.510.10:FF:000537">
    <property type="entry name" value="Putative receptor-like protein kinase"/>
    <property type="match status" value="1"/>
</dbReference>
<keyword evidence="2" id="KW-0808">Transferase</keyword>
<feature type="transmembrane region" description="Helical" evidence="13">
    <location>
        <begin position="64"/>
        <end position="86"/>
    </location>
</feature>
<keyword evidence="3 13" id="KW-0812">Transmembrane</keyword>
<dbReference type="OrthoDB" id="2418081at2759"/>
<name>A0A8J5F473_ZINOF</name>
<sequence length="497" mass="55275">MADVKLRLIAAAVIIFQLFLLLLLWLILHRSTAFFLTGSIDAAVLFVVLGWSCARLLFLSHRVIGVAEVTLVVLAAVALLAIVAVSCMNRCPVVFYTTSSVDLALTLALASWAVSEGAKAVRIRRERDLLSSDEEEGEDVALLDSTFYKEVIGLPRRFRYRELKAATQDFRTPIGRGGSGSVFKGFLGGGADMPVAVKRIEGGEARGDKEFRSEITSILSAQHVNLVTVVGYCFAPKRCRRFLVYKFYENGSLESWIFPGSGRCLPWSRRYRVAVDVAKALAYLHHDCRVRVLHLDVKPENILLDEGFRAHVTDFGISRLMDADVSKVVTTLRGTSGYLAPEWFAGAGISEKCDVYSYGMVLLELVGGRRNARFSEHDGDAEGRRWSYFPKNASEKVREGKVMEAVDERLRAGEQVEEEEVRRLVYVALWCIQDKPELRPSMATVVAMLQEYVAVVEPPETQMFLVDRTLPSESTWAPSVSNANSTTQSFSISIDPP</sequence>
<keyword evidence="6" id="KW-0418">Kinase</keyword>
<dbReference type="AlphaFoldDB" id="A0A8J5F473"/>
<evidence type="ECO:0000256" key="2">
    <source>
        <dbReference type="ARBA" id="ARBA00022679"/>
    </source>
</evidence>
<dbReference type="PROSITE" id="PS00107">
    <property type="entry name" value="PROTEIN_KINASE_ATP"/>
    <property type="match status" value="1"/>
</dbReference>
<evidence type="ECO:0000256" key="13">
    <source>
        <dbReference type="SAM" id="Phobius"/>
    </source>
</evidence>
<keyword evidence="9 13" id="KW-0472">Membrane</keyword>
<comment type="similarity">
    <text evidence="11">Belongs to the protein kinase superfamily.</text>
</comment>
<dbReference type="SMART" id="SM00220">
    <property type="entry name" value="S_TKc"/>
    <property type="match status" value="1"/>
</dbReference>
<dbReference type="EMBL" id="JACMSC010000016">
    <property type="protein sequence ID" value="KAG6481316.1"/>
    <property type="molecule type" value="Genomic_DNA"/>
</dbReference>
<dbReference type="GO" id="GO:0005524">
    <property type="term" value="F:ATP binding"/>
    <property type="evidence" value="ECO:0007669"/>
    <property type="project" value="UniProtKB-UniRule"/>
</dbReference>
<evidence type="ECO:0000256" key="9">
    <source>
        <dbReference type="ARBA" id="ARBA00023136"/>
    </source>
</evidence>
<feature type="transmembrane region" description="Helical" evidence="13">
    <location>
        <begin position="34"/>
        <end position="58"/>
    </location>
</feature>
<comment type="caution">
    <text evidence="15">The sequence shown here is derived from an EMBL/GenBank/DDBJ whole genome shotgun (WGS) entry which is preliminary data.</text>
</comment>
<evidence type="ECO:0000313" key="15">
    <source>
        <dbReference type="EMBL" id="KAG6481316.1"/>
    </source>
</evidence>
<evidence type="ECO:0000259" key="14">
    <source>
        <dbReference type="PROSITE" id="PS50011"/>
    </source>
</evidence>
<dbReference type="InterPro" id="IPR008271">
    <property type="entry name" value="Ser/Thr_kinase_AS"/>
</dbReference>
<reference evidence="15 16" key="1">
    <citation type="submission" date="2020-08" db="EMBL/GenBank/DDBJ databases">
        <title>Plant Genome Project.</title>
        <authorList>
            <person name="Zhang R.-G."/>
        </authorList>
    </citation>
    <scope>NUCLEOTIDE SEQUENCE [LARGE SCALE GENOMIC DNA]</scope>
    <source>
        <tissue evidence="15">Rhizome</tissue>
    </source>
</reference>
<evidence type="ECO:0000256" key="4">
    <source>
        <dbReference type="ARBA" id="ARBA00022729"/>
    </source>
</evidence>
<feature type="transmembrane region" description="Helical" evidence="13">
    <location>
        <begin position="6"/>
        <end position="27"/>
    </location>
</feature>
<feature type="domain" description="Protein kinase" evidence="14">
    <location>
        <begin position="168"/>
        <end position="453"/>
    </location>
</feature>
<evidence type="ECO:0000256" key="8">
    <source>
        <dbReference type="ARBA" id="ARBA00022989"/>
    </source>
</evidence>
<evidence type="ECO:0000256" key="12">
    <source>
        <dbReference type="SAM" id="MobiDB-lite"/>
    </source>
</evidence>
<keyword evidence="16" id="KW-1185">Reference proteome</keyword>
<dbReference type="PANTHER" id="PTHR47974">
    <property type="entry name" value="OS07G0415500 PROTEIN"/>
    <property type="match status" value="1"/>
</dbReference>
<dbReference type="GO" id="GO:0016020">
    <property type="term" value="C:membrane"/>
    <property type="evidence" value="ECO:0007669"/>
    <property type="project" value="UniProtKB-SubCell"/>
</dbReference>
<gene>
    <name evidence="15" type="ORF">ZIOFF_057913</name>
</gene>
<evidence type="ECO:0000256" key="1">
    <source>
        <dbReference type="ARBA" id="ARBA00004167"/>
    </source>
</evidence>
<dbReference type="PANTHER" id="PTHR47974:SF9">
    <property type="entry name" value="RECEPTOR-LIKE SERINE_THREONINE-PROTEIN KINASE"/>
    <property type="match status" value="1"/>
</dbReference>
<keyword evidence="4" id="KW-0732">Signal</keyword>
<evidence type="ECO:0000256" key="6">
    <source>
        <dbReference type="ARBA" id="ARBA00022777"/>
    </source>
</evidence>